<keyword evidence="9" id="KW-0812">Transmembrane</keyword>
<evidence type="ECO:0000256" key="4">
    <source>
        <dbReference type="ARBA" id="ARBA00022833"/>
    </source>
</evidence>
<feature type="transmembrane region" description="Helical" evidence="9">
    <location>
        <begin position="160"/>
        <end position="179"/>
    </location>
</feature>
<evidence type="ECO:0000256" key="1">
    <source>
        <dbReference type="ARBA" id="ARBA00022670"/>
    </source>
</evidence>
<evidence type="ECO:0000259" key="11">
    <source>
        <dbReference type="Pfam" id="PF16491"/>
    </source>
</evidence>
<comment type="caution">
    <text evidence="12">The sequence shown here is derived from an EMBL/GenBank/DDBJ whole genome shotgun (WGS) entry which is preliminary data.</text>
</comment>
<evidence type="ECO:0000256" key="6">
    <source>
        <dbReference type="PIRSR" id="PIRSR627057-1"/>
    </source>
</evidence>
<protein>
    <submittedName>
        <fullName evidence="12">M48 family metallopeptidase</fullName>
    </submittedName>
</protein>
<dbReference type="Gene3D" id="3.30.2010.10">
    <property type="entry name" value="Metalloproteases ('zincins'), catalytic domain"/>
    <property type="match status" value="1"/>
</dbReference>
<evidence type="ECO:0000313" key="12">
    <source>
        <dbReference type="EMBL" id="MDO7787672.1"/>
    </source>
</evidence>
<feature type="binding site" evidence="7">
    <location>
        <position position="335"/>
    </location>
    <ligand>
        <name>Zn(2+)</name>
        <dbReference type="ChEBI" id="CHEBI:29105"/>
        <note>catalytic</note>
    </ligand>
</feature>
<dbReference type="CDD" id="cd07343">
    <property type="entry name" value="M48A_Zmpste24p_like"/>
    <property type="match status" value="1"/>
</dbReference>
<evidence type="ECO:0000256" key="8">
    <source>
        <dbReference type="RuleBase" id="RU003983"/>
    </source>
</evidence>
<feature type="active site" description="Proton donor" evidence="6">
    <location>
        <position position="339"/>
    </location>
</feature>
<keyword evidence="2 7" id="KW-0479">Metal-binding</keyword>
<dbReference type="GO" id="GO:0004222">
    <property type="term" value="F:metalloendopeptidase activity"/>
    <property type="evidence" value="ECO:0007669"/>
    <property type="project" value="InterPro"/>
</dbReference>
<keyword evidence="3 8" id="KW-0378">Hydrolase</keyword>
<feature type="transmembrane region" description="Helical" evidence="9">
    <location>
        <begin position="131"/>
        <end position="153"/>
    </location>
</feature>
<proteinExistence type="inferred from homology"/>
<evidence type="ECO:0000256" key="5">
    <source>
        <dbReference type="ARBA" id="ARBA00023049"/>
    </source>
</evidence>
<comment type="similarity">
    <text evidence="8">Belongs to the peptidase M48 family.</text>
</comment>
<feature type="transmembrane region" description="Helical" evidence="9">
    <location>
        <begin position="48"/>
        <end position="69"/>
    </location>
</feature>
<organism evidence="12 13">
    <name type="scientific">Desulforamulus aquiferis</name>
    <dbReference type="NCBI Taxonomy" id="1397668"/>
    <lineage>
        <taxon>Bacteria</taxon>
        <taxon>Bacillati</taxon>
        <taxon>Bacillota</taxon>
        <taxon>Clostridia</taxon>
        <taxon>Eubacteriales</taxon>
        <taxon>Peptococcaceae</taxon>
        <taxon>Desulforamulus</taxon>
    </lineage>
</organism>
<evidence type="ECO:0000256" key="9">
    <source>
        <dbReference type="SAM" id="Phobius"/>
    </source>
</evidence>
<reference evidence="12" key="2">
    <citation type="submission" date="2023-03" db="EMBL/GenBank/DDBJ databases">
        <authorList>
            <person name="Zhang Z."/>
        </authorList>
    </citation>
    <scope>NUCLEOTIDE SEQUENCE</scope>
    <source>
        <strain evidence="12">DSA</strain>
    </source>
</reference>
<keyword evidence="5 8" id="KW-0482">Metalloprotease</keyword>
<sequence length="397" mass="45423">MILLVGIFSILYIWFALHPGRVNPAVLQYFSFEEVERGREYGQLPRLLFITGFLLQLFFLLWLVFSGWGGTMSRWAQQLTGSYWGGVLVFFLVLWLAMRLIRLPFNFINGYYWQHKWGFSTQTMSSWWLDYFKGAGLELALSAIGVLLLFWVLGRFPKTWWLVGAAFISVWVIIQSYLWPVLVSPLFNRFEVAKDPAVVSMVQELSEKADIPVDQVLVMDASQRTTRANAYFAGLGQTKRIVLYDTLLENYPPEQVKAVVAHEMAHWSQGHITRGIALGIAGNFIVWGLLFIVLRGAVISYMRYPPYTWAVIMLFFVMISFISSPIESSISRSMEREADQVSVELTQDAQAAIDLQVALASKNLSDLSPPAFITWFSYSHPPALERIKLIEQMEKGR</sequence>
<keyword evidence="9" id="KW-1133">Transmembrane helix</keyword>
<evidence type="ECO:0000256" key="3">
    <source>
        <dbReference type="ARBA" id="ARBA00022801"/>
    </source>
</evidence>
<reference evidence="12" key="1">
    <citation type="journal article" date="2023" name="J. Hazard. Mater.">
        <title>Anaerobic biodegradation of pyrene and benzo[a]pyrene by a new sulfate-reducing Desulforamulus aquiferis strain DSA.</title>
        <authorList>
            <person name="Zhang Z."/>
            <person name="Sun J."/>
            <person name="Gong X."/>
            <person name="Wang C."/>
            <person name="Wang H."/>
        </authorList>
    </citation>
    <scope>NUCLEOTIDE SEQUENCE</scope>
    <source>
        <strain evidence="12">DSA</strain>
    </source>
</reference>
<gene>
    <name evidence="12" type="ORF">P6N53_10630</name>
</gene>
<feature type="transmembrane region" description="Helical" evidence="9">
    <location>
        <begin position="306"/>
        <end position="326"/>
    </location>
</feature>
<dbReference type="PANTHER" id="PTHR10120">
    <property type="entry name" value="CAAX PRENYL PROTEASE 1"/>
    <property type="match status" value="1"/>
</dbReference>
<comment type="cofactor">
    <cofactor evidence="7 8">
        <name>Zn(2+)</name>
        <dbReference type="ChEBI" id="CHEBI:29105"/>
    </cofactor>
    <text evidence="7 8">Binds 1 zinc ion per subunit.</text>
</comment>
<evidence type="ECO:0000256" key="2">
    <source>
        <dbReference type="ARBA" id="ARBA00022723"/>
    </source>
</evidence>
<name>A0AAW7ZEF6_9FIRM</name>
<dbReference type="EMBL" id="JARPTC010000015">
    <property type="protein sequence ID" value="MDO7787672.1"/>
    <property type="molecule type" value="Genomic_DNA"/>
</dbReference>
<feature type="domain" description="CAAX prenyl protease 1 N-terminal" evidence="11">
    <location>
        <begin position="28"/>
        <end position="189"/>
    </location>
</feature>
<feature type="binding site" evidence="7">
    <location>
        <position position="266"/>
    </location>
    <ligand>
        <name>Zn(2+)</name>
        <dbReference type="ChEBI" id="CHEBI:29105"/>
        <note>catalytic</note>
    </ligand>
</feature>
<dbReference type="AlphaFoldDB" id="A0AAW7ZEF6"/>
<feature type="domain" description="Peptidase M48" evidence="10">
    <location>
        <begin position="194"/>
        <end position="393"/>
    </location>
</feature>
<feature type="binding site" evidence="7">
    <location>
        <position position="262"/>
    </location>
    <ligand>
        <name>Zn(2+)</name>
        <dbReference type="ChEBI" id="CHEBI:29105"/>
        <note>catalytic</note>
    </ligand>
</feature>
<feature type="transmembrane region" description="Helical" evidence="9">
    <location>
        <begin position="81"/>
        <end position="101"/>
    </location>
</feature>
<keyword evidence="9" id="KW-0472">Membrane</keyword>
<feature type="transmembrane region" description="Helical" evidence="9">
    <location>
        <begin position="272"/>
        <end position="294"/>
    </location>
</feature>
<keyword evidence="1 8" id="KW-0645">Protease</keyword>
<dbReference type="InterPro" id="IPR027057">
    <property type="entry name" value="CAXX_Prtase_1"/>
</dbReference>
<dbReference type="Proteomes" id="UP001172911">
    <property type="component" value="Unassembled WGS sequence"/>
</dbReference>
<feature type="active site" evidence="6">
    <location>
        <position position="263"/>
    </location>
</feature>
<keyword evidence="4 7" id="KW-0862">Zinc</keyword>
<dbReference type="InterPro" id="IPR001915">
    <property type="entry name" value="Peptidase_M48"/>
</dbReference>
<evidence type="ECO:0000259" key="10">
    <source>
        <dbReference type="Pfam" id="PF01435"/>
    </source>
</evidence>
<dbReference type="GO" id="GO:0046872">
    <property type="term" value="F:metal ion binding"/>
    <property type="evidence" value="ECO:0007669"/>
    <property type="project" value="UniProtKB-KW"/>
</dbReference>
<evidence type="ECO:0000256" key="7">
    <source>
        <dbReference type="PIRSR" id="PIRSR627057-2"/>
    </source>
</evidence>
<dbReference type="Pfam" id="PF16491">
    <property type="entry name" value="Peptidase_M48_N"/>
    <property type="match status" value="1"/>
</dbReference>
<dbReference type="Pfam" id="PF01435">
    <property type="entry name" value="Peptidase_M48"/>
    <property type="match status" value="1"/>
</dbReference>
<dbReference type="InterPro" id="IPR032456">
    <property type="entry name" value="Peptidase_M48_N"/>
</dbReference>
<dbReference type="GO" id="GO:0071586">
    <property type="term" value="P:CAAX-box protein processing"/>
    <property type="evidence" value="ECO:0007669"/>
    <property type="project" value="InterPro"/>
</dbReference>
<evidence type="ECO:0000313" key="13">
    <source>
        <dbReference type="Proteomes" id="UP001172911"/>
    </source>
</evidence>
<accession>A0AAW7ZEF6</accession>
<keyword evidence="13" id="KW-1185">Reference proteome</keyword>